<dbReference type="Gene3D" id="1.20.5.1930">
    <property type="match status" value="1"/>
</dbReference>
<evidence type="ECO:0000256" key="3">
    <source>
        <dbReference type="ARBA" id="ARBA00022490"/>
    </source>
</evidence>
<dbReference type="Gene3D" id="3.30.450.40">
    <property type="match status" value="2"/>
</dbReference>
<name>A0A1M6UZL7_PSETH</name>
<dbReference type="GO" id="GO:0016020">
    <property type="term" value="C:membrane"/>
    <property type="evidence" value="ECO:0007669"/>
    <property type="project" value="InterPro"/>
</dbReference>
<dbReference type="Pfam" id="PF07730">
    <property type="entry name" value="HisKA_3"/>
    <property type="match status" value="1"/>
</dbReference>
<keyword evidence="4" id="KW-0597">Phosphoprotein</keyword>
<evidence type="ECO:0000256" key="4">
    <source>
        <dbReference type="ARBA" id="ARBA00022553"/>
    </source>
</evidence>
<keyword evidence="3" id="KW-0963">Cytoplasm</keyword>
<dbReference type="GO" id="GO:0070483">
    <property type="term" value="P:detection of hypoxia"/>
    <property type="evidence" value="ECO:0007669"/>
    <property type="project" value="UniProtKB-ARBA"/>
</dbReference>
<dbReference type="InterPro" id="IPR011712">
    <property type="entry name" value="Sig_transdc_His_kin_sub3_dim/P"/>
</dbReference>
<evidence type="ECO:0000256" key="8">
    <source>
        <dbReference type="ARBA" id="ARBA00022842"/>
    </source>
</evidence>
<dbReference type="AlphaFoldDB" id="A0A1M6UZL7"/>
<dbReference type="STRING" id="1848.SAMN05443637_111108"/>
<dbReference type="Pfam" id="PF13185">
    <property type="entry name" value="GAF_2"/>
    <property type="match status" value="2"/>
</dbReference>
<dbReference type="OrthoDB" id="5241249at2"/>
<dbReference type="PANTHER" id="PTHR24421">
    <property type="entry name" value="NITRATE/NITRITE SENSOR PROTEIN NARX-RELATED"/>
    <property type="match status" value="1"/>
</dbReference>
<dbReference type="GO" id="GO:0019826">
    <property type="term" value="F:oxygen sensor activity"/>
    <property type="evidence" value="ECO:0007669"/>
    <property type="project" value="UniProtKB-ARBA"/>
</dbReference>
<dbReference type="GO" id="GO:0046983">
    <property type="term" value="F:protein dimerization activity"/>
    <property type="evidence" value="ECO:0007669"/>
    <property type="project" value="InterPro"/>
</dbReference>
<evidence type="ECO:0000256" key="6">
    <source>
        <dbReference type="ARBA" id="ARBA00022723"/>
    </source>
</evidence>
<proteinExistence type="predicted"/>
<keyword evidence="8" id="KW-0460">Magnesium</keyword>
<feature type="domain" description="GAF" evidence="11">
    <location>
        <begin position="56"/>
        <end position="203"/>
    </location>
</feature>
<dbReference type="EMBL" id="FRAP01000011">
    <property type="protein sequence ID" value="SHK74663.1"/>
    <property type="molecule type" value="Genomic_DNA"/>
</dbReference>
<dbReference type="RefSeq" id="WP_073457824.1">
    <property type="nucleotide sequence ID" value="NZ_FRAP01000011.1"/>
</dbReference>
<keyword evidence="10" id="KW-0902">Two-component regulatory system</keyword>
<comment type="cofactor">
    <cofactor evidence="1">
        <name>Mg(2+)</name>
        <dbReference type="ChEBI" id="CHEBI:18420"/>
    </cofactor>
</comment>
<protein>
    <submittedName>
        <fullName evidence="13">Histidine kinase-, DNA gyrase B-, and HSP90-like ATPase</fullName>
    </submittedName>
</protein>
<dbReference type="GO" id="GO:0000155">
    <property type="term" value="F:phosphorelay sensor kinase activity"/>
    <property type="evidence" value="ECO:0007669"/>
    <property type="project" value="InterPro"/>
</dbReference>
<dbReference type="GO" id="GO:0019825">
    <property type="term" value="F:oxygen binding"/>
    <property type="evidence" value="ECO:0007669"/>
    <property type="project" value="UniProtKB-ARBA"/>
</dbReference>
<organism evidence="13 14">
    <name type="scientific">Pseudonocardia thermophila</name>
    <dbReference type="NCBI Taxonomy" id="1848"/>
    <lineage>
        <taxon>Bacteria</taxon>
        <taxon>Bacillati</taxon>
        <taxon>Actinomycetota</taxon>
        <taxon>Actinomycetes</taxon>
        <taxon>Pseudonocardiales</taxon>
        <taxon>Pseudonocardiaceae</taxon>
        <taxon>Pseudonocardia</taxon>
    </lineage>
</organism>
<keyword evidence="7 13" id="KW-0418">Kinase</keyword>
<dbReference type="GO" id="GO:0070026">
    <property type="term" value="F:nitric oxide binding"/>
    <property type="evidence" value="ECO:0007669"/>
    <property type="project" value="UniProtKB-ARBA"/>
</dbReference>
<sequence>MSGSTGGEPLKPGLLSGLRLDELLREVQDRLAEIIATRDRMQGLLDAVLAVGAGLELDTTLRRIVEAAAELVDARYGALGVLGPGGGISRFVYVGIDDETRAKVGRLPEGKGLLGQLIVDPHPLRLPDLSAHPASVGFPPHHPPMRTFLGVPVRVRDAVFGNLYLTEKAGGQEFTSADEVVVQALAAAAGIAVQNADLFEQTKLRQRWLEATAEIRAELLAGATEEDALLLVAQRALELTRAEATFIALGPHDDGSFTIAARRGYGAHPADRVEPGHPLLTQVADSGSVVLADVAHELLVDPVAREQFGPVMAVPLQATESIWGVLVAVRTRGDQPFQPGEVELLTSFAEQATLALDLGEKNKAQQQLAVFADRDRIARDLHDHVIQRLFATGLALQSTLRRTDDPVVQRRIQRAVDDLDMTVREIRTAIFDLHTSGEGEAGGLRRRLLDTATQAASGSSITPTVRISGAVDTLVPQDVGAHAVAVVREAVSNAIRHARPKEVVLTVEATEQELLVDVCDDGIGIDPGVARSGLHNLEERALECGGEFAVRPNGASGTRLTWRVPLAKR</sequence>
<feature type="domain" description="Histidine kinase/HSP90-like ATPase" evidence="12">
    <location>
        <begin position="478"/>
        <end position="568"/>
    </location>
</feature>
<evidence type="ECO:0000313" key="14">
    <source>
        <dbReference type="Proteomes" id="UP000184363"/>
    </source>
</evidence>
<dbReference type="GO" id="GO:0000287">
    <property type="term" value="F:magnesium ion binding"/>
    <property type="evidence" value="ECO:0007669"/>
    <property type="project" value="UniProtKB-ARBA"/>
</dbReference>
<dbReference type="SMART" id="SM00065">
    <property type="entry name" value="GAF"/>
    <property type="match status" value="2"/>
</dbReference>
<evidence type="ECO:0000256" key="10">
    <source>
        <dbReference type="ARBA" id="ARBA00023012"/>
    </source>
</evidence>
<keyword evidence="14" id="KW-1185">Reference proteome</keyword>
<dbReference type="CDD" id="cd16917">
    <property type="entry name" value="HATPase_UhpB-NarQ-NarX-like"/>
    <property type="match status" value="1"/>
</dbReference>
<dbReference type="GO" id="GO:0005524">
    <property type="term" value="F:ATP binding"/>
    <property type="evidence" value="ECO:0007669"/>
    <property type="project" value="UniProtKB-ARBA"/>
</dbReference>
<dbReference type="InterPro" id="IPR029016">
    <property type="entry name" value="GAF-like_dom_sf"/>
</dbReference>
<reference evidence="13 14" key="1">
    <citation type="submission" date="2016-11" db="EMBL/GenBank/DDBJ databases">
        <authorList>
            <person name="Jaros S."/>
            <person name="Januszkiewicz K."/>
            <person name="Wedrychowicz H."/>
        </authorList>
    </citation>
    <scope>NUCLEOTIDE SEQUENCE [LARGE SCALE GENOMIC DNA]</scope>
    <source>
        <strain evidence="13 14">DSM 43832</strain>
    </source>
</reference>
<dbReference type="Proteomes" id="UP000184363">
    <property type="component" value="Unassembled WGS sequence"/>
</dbReference>
<dbReference type="InterPro" id="IPR036890">
    <property type="entry name" value="HATPase_C_sf"/>
</dbReference>
<evidence type="ECO:0000256" key="2">
    <source>
        <dbReference type="ARBA" id="ARBA00001971"/>
    </source>
</evidence>
<evidence type="ECO:0000259" key="11">
    <source>
        <dbReference type="SMART" id="SM00065"/>
    </source>
</evidence>
<dbReference type="Gene3D" id="3.30.565.10">
    <property type="entry name" value="Histidine kinase-like ATPase, C-terminal domain"/>
    <property type="match status" value="1"/>
</dbReference>
<keyword evidence="6" id="KW-0479">Metal-binding</keyword>
<comment type="cofactor">
    <cofactor evidence="2">
        <name>heme</name>
        <dbReference type="ChEBI" id="CHEBI:30413"/>
    </cofactor>
</comment>
<dbReference type="InterPro" id="IPR050482">
    <property type="entry name" value="Sensor_HK_TwoCompSys"/>
</dbReference>
<evidence type="ECO:0000256" key="5">
    <source>
        <dbReference type="ARBA" id="ARBA00022679"/>
    </source>
</evidence>
<evidence type="ECO:0000256" key="7">
    <source>
        <dbReference type="ARBA" id="ARBA00022777"/>
    </source>
</evidence>
<keyword evidence="5" id="KW-0808">Transferase</keyword>
<dbReference type="SUPFAM" id="SSF55874">
    <property type="entry name" value="ATPase domain of HSP90 chaperone/DNA topoisomerase II/histidine kinase"/>
    <property type="match status" value="1"/>
</dbReference>
<dbReference type="FunFam" id="3.30.450.40:FF:000052">
    <property type="entry name" value="Oxygen sensor histidine kinase response regulator DevS/DosS"/>
    <property type="match status" value="1"/>
</dbReference>
<dbReference type="SMART" id="SM00387">
    <property type="entry name" value="HATPase_c"/>
    <property type="match status" value="1"/>
</dbReference>
<dbReference type="GO" id="GO:0020037">
    <property type="term" value="F:heme binding"/>
    <property type="evidence" value="ECO:0007669"/>
    <property type="project" value="UniProtKB-ARBA"/>
</dbReference>
<evidence type="ECO:0000256" key="1">
    <source>
        <dbReference type="ARBA" id="ARBA00001946"/>
    </source>
</evidence>
<feature type="domain" description="GAF" evidence="11">
    <location>
        <begin position="224"/>
        <end position="366"/>
    </location>
</feature>
<dbReference type="InterPro" id="IPR003018">
    <property type="entry name" value="GAF"/>
</dbReference>
<dbReference type="SUPFAM" id="SSF55781">
    <property type="entry name" value="GAF domain-like"/>
    <property type="match status" value="2"/>
</dbReference>
<accession>A0A1M6UZL7</accession>
<dbReference type="InterPro" id="IPR003594">
    <property type="entry name" value="HATPase_dom"/>
</dbReference>
<evidence type="ECO:0000313" key="13">
    <source>
        <dbReference type="EMBL" id="SHK74663.1"/>
    </source>
</evidence>
<dbReference type="PANTHER" id="PTHR24421:SF56">
    <property type="entry name" value="OXYGEN SENSOR HISTIDINE KINASE RESPONSE REGULATOR DOST"/>
    <property type="match status" value="1"/>
</dbReference>
<dbReference type="GO" id="GO:0070025">
    <property type="term" value="F:carbon monoxide binding"/>
    <property type="evidence" value="ECO:0007669"/>
    <property type="project" value="UniProtKB-ARBA"/>
</dbReference>
<gene>
    <name evidence="13" type="ORF">SAMN05443637_111108</name>
</gene>
<evidence type="ECO:0000259" key="12">
    <source>
        <dbReference type="SMART" id="SM00387"/>
    </source>
</evidence>
<evidence type="ECO:0000256" key="9">
    <source>
        <dbReference type="ARBA" id="ARBA00023004"/>
    </source>
</evidence>
<dbReference type="Pfam" id="PF02518">
    <property type="entry name" value="HATPase_c"/>
    <property type="match status" value="1"/>
</dbReference>
<keyword evidence="9" id="KW-0408">Iron</keyword>